<reference evidence="1" key="2">
    <citation type="journal article" date="2016" name="Fungal Biol.">
        <title>Ochratoxin A production by Penicillium thymicola.</title>
        <authorList>
            <person name="Nguyen H.D.T."/>
            <person name="McMullin D.R."/>
            <person name="Ponomareva E."/>
            <person name="Riley R."/>
            <person name="Pomraning K.R."/>
            <person name="Baker S.E."/>
            <person name="Seifert K.A."/>
        </authorList>
    </citation>
    <scope>NUCLEOTIDE SEQUENCE</scope>
    <source>
        <strain evidence="1">DAOM 180753</strain>
    </source>
</reference>
<gene>
    <name evidence="1" type="ORF">VN97_g13028</name>
</gene>
<accession>A0AAI9T513</accession>
<dbReference type="EMBL" id="LACB01001359">
    <property type="protein sequence ID" value="KAJ9480528.1"/>
    <property type="molecule type" value="Genomic_DNA"/>
</dbReference>
<reference evidence="1" key="1">
    <citation type="submission" date="2015-06" db="EMBL/GenBank/DDBJ databases">
        <authorList>
            <person name="Nguyen H."/>
        </authorList>
    </citation>
    <scope>NUCLEOTIDE SEQUENCE</scope>
    <source>
        <strain evidence="1">DAOM 180753</strain>
    </source>
</reference>
<dbReference type="Proteomes" id="UP001227192">
    <property type="component" value="Unassembled WGS sequence"/>
</dbReference>
<name>A0AAI9T513_PENTH</name>
<dbReference type="AlphaFoldDB" id="A0AAI9T513"/>
<protein>
    <submittedName>
        <fullName evidence="1">Uncharacterized protein</fullName>
    </submittedName>
</protein>
<evidence type="ECO:0000313" key="1">
    <source>
        <dbReference type="EMBL" id="KAJ9480528.1"/>
    </source>
</evidence>
<organism evidence="1 2">
    <name type="scientific">Penicillium thymicola</name>
    <dbReference type="NCBI Taxonomy" id="293382"/>
    <lineage>
        <taxon>Eukaryota</taxon>
        <taxon>Fungi</taxon>
        <taxon>Dikarya</taxon>
        <taxon>Ascomycota</taxon>
        <taxon>Pezizomycotina</taxon>
        <taxon>Eurotiomycetes</taxon>
        <taxon>Eurotiomycetidae</taxon>
        <taxon>Eurotiales</taxon>
        <taxon>Aspergillaceae</taxon>
        <taxon>Penicillium</taxon>
    </lineage>
</organism>
<evidence type="ECO:0000313" key="2">
    <source>
        <dbReference type="Proteomes" id="UP001227192"/>
    </source>
</evidence>
<keyword evidence="2" id="KW-1185">Reference proteome</keyword>
<proteinExistence type="predicted"/>
<sequence>MVIKSEYLGTCSILLLRSKSGKRWALKRKGKGLECQALSATYVSFTLIYSYKFYFIASLLEKKKGAKPPELAKRGYVLTS</sequence>
<comment type="caution">
    <text evidence="1">The sequence shown here is derived from an EMBL/GenBank/DDBJ whole genome shotgun (WGS) entry which is preliminary data.</text>
</comment>